<dbReference type="OrthoDB" id="9789566at2"/>
<dbReference type="InterPro" id="IPR001647">
    <property type="entry name" value="HTH_TetR"/>
</dbReference>
<dbReference type="RefSeq" id="WP_136008074.1">
    <property type="nucleotide sequence ID" value="NZ_SRYR01000013.1"/>
</dbReference>
<keyword evidence="5" id="KW-1185">Reference proteome</keyword>
<evidence type="ECO:0000256" key="1">
    <source>
        <dbReference type="ARBA" id="ARBA00023125"/>
    </source>
</evidence>
<keyword evidence="1 2" id="KW-0238">DNA-binding</keyword>
<dbReference type="GO" id="GO:0003677">
    <property type="term" value="F:DNA binding"/>
    <property type="evidence" value="ECO:0007669"/>
    <property type="project" value="UniProtKB-UniRule"/>
</dbReference>
<name>A0A4S2DI30_9CLOT</name>
<gene>
    <name evidence="4" type="ORF">E5347_15190</name>
</gene>
<dbReference type="PRINTS" id="PR00455">
    <property type="entry name" value="HTHTETR"/>
</dbReference>
<dbReference type="SUPFAM" id="SSF46689">
    <property type="entry name" value="Homeodomain-like"/>
    <property type="match status" value="1"/>
</dbReference>
<dbReference type="InterPro" id="IPR009057">
    <property type="entry name" value="Homeodomain-like_sf"/>
</dbReference>
<evidence type="ECO:0000256" key="2">
    <source>
        <dbReference type="PROSITE-ProRule" id="PRU00335"/>
    </source>
</evidence>
<accession>A0A4S2DI30</accession>
<evidence type="ECO:0000313" key="5">
    <source>
        <dbReference type="Proteomes" id="UP000306888"/>
    </source>
</evidence>
<protein>
    <submittedName>
        <fullName evidence="4">TetR/AcrR family transcriptional regulator</fullName>
    </submittedName>
</protein>
<comment type="caution">
    <text evidence="4">The sequence shown here is derived from an EMBL/GenBank/DDBJ whole genome shotgun (WGS) entry which is preliminary data.</text>
</comment>
<evidence type="ECO:0000259" key="3">
    <source>
        <dbReference type="PROSITE" id="PS50977"/>
    </source>
</evidence>
<dbReference type="Pfam" id="PF00440">
    <property type="entry name" value="TetR_N"/>
    <property type="match status" value="1"/>
</dbReference>
<dbReference type="PROSITE" id="PS50977">
    <property type="entry name" value="HTH_TETR_2"/>
    <property type="match status" value="1"/>
</dbReference>
<sequence length="194" mass="22772">MRELKGIEERILDRALYLFGKNGTTNVPIRTIVKEAGVNVSAINYYFGSKDRMIKYIKEFYLENITQAYAPLYDENLSDMDKLVKCANEIIEYCLRYPGVLVMNEEASAKIDKDEIDIQIIEKSKEENKNLYFALRKVLNCSDEEFIYKRIIFISSITYPATNEDNQYDKEVISTEEKRINYVTNLIRLLKENK</sequence>
<dbReference type="AlphaFoldDB" id="A0A4S2DI30"/>
<dbReference type="Gene3D" id="1.10.357.10">
    <property type="entry name" value="Tetracycline Repressor, domain 2"/>
    <property type="match status" value="1"/>
</dbReference>
<proteinExistence type="predicted"/>
<feature type="domain" description="HTH tetR-type" evidence="3">
    <location>
        <begin position="5"/>
        <end position="65"/>
    </location>
</feature>
<evidence type="ECO:0000313" key="4">
    <source>
        <dbReference type="EMBL" id="TGY40474.1"/>
    </source>
</evidence>
<feature type="DNA-binding region" description="H-T-H motif" evidence="2">
    <location>
        <begin position="28"/>
        <end position="47"/>
    </location>
</feature>
<organism evidence="4 5">
    <name type="scientific">Clostridium sartagoforme</name>
    <dbReference type="NCBI Taxonomy" id="84031"/>
    <lineage>
        <taxon>Bacteria</taxon>
        <taxon>Bacillati</taxon>
        <taxon>Bacillota</taxon>
        <taxon>Clostridia</taxon>
        <taxon>Eubacteriales</taxon>
        <taxon>Clostridiaceae</taxon>
        <taxon>Clostridium</taxon>
    </lineage>
</organism>
<dbReference type="EMBL" id="SRYR01000013">
    <property type="protein sequence ID" value="TGY40474.1"/>
    <property type="molecule type" value="Genomic_DNA"/>
</dbReference>
<dbReference type="Proteomes" id="UP000306888">
    <property type="component" value="Unassembled WGS sequence"/>
</dbReference>
<reference evidence="4 5" key="1">
    <citation type="submission" date="2019-04" db="EMBL/GenBank/DDBJ databases">
        <title>Microbes associate with the intestines of laboratory mice.</title>
        <authorList>
            <person name="Navarre W."/>
            <person name="Wong E."/>
            <person name="Huang K."/>
            <person name="Tropini C."/>
            <person name="Ng K."/>
            <person name="Yu B."/>
        </authorList>
    </citation>
    <scope>NUCLEOTIDE SEQUENCE [LARGE SCALE GENOMIC DNA]</scope>
    <source>
        <strain evidence="4 5">NM50_B9-20</strain>
    </source>
</reference>